<dbReference type="Proteomes" id="UP000681315">
    <property type="component" value="Unassembled WGS sequence"/>
</dbReference>
<evidence type="ECO:0000313" key="1">
    <source>
        <dbReference type="EMBL" id="MBO3098180.1"/>
    </source>
</evidence>
<keyword evidence="2" id="KW-1185">Reference proteome</keyword>
<organism evidence="1 2">
    <name type="scientific">Gelidibacter pelagius</name>
    <dbReference type="NCBI Taxonomy" id="2819985"/>
    <lineage>
        <taxon>Bacteria</taxon>
        <taxon>Pseudomonadati</taxon>
        <taxon>Bacteroidota</taxon>
        <taxon>Flavobacteriia</taxon>
        <taxon>Flavobacteriales</taxon>
        <taxon>Flavobacteriaceae</taxon>
        <taxon>Gelidibacter</taxon>
    </lineage>
</organism>
<comment type="caution">
    <text evidence="1">The sequence shown here is derived from an EMBL/GenBank/DDBJ whole genome shotgun (WGS) entry which is preliminary data.</text>
</comment>
<accession>A0ABS3SR39</accession>
<name>A0ABS3SR39_9FLAO</name>
<evidence type="ECO:0000313" key="2">
    <source>
        <dbReference type="Proteomes" id="UP000681315"/>
    </source>
</evidence>
<protein>
    <submittedName>
        <fullName evidence="1">Uncharacterized protein</fullName>
    </submittedName>
</protein>
<reference evidence="1 2" key="1">
    <citation type="submission" date="2021-03" db="EMBL/GenBank/DDBJ databases">
        <title>Gelidibacter sp. nov., isolated from costal sediment.</title>
        <authorList>
            <person name="Lun K.-Y."/>
        </authorList>
    </citation>
    <scope>NUCLEOTIDE SEQUENCE [LARGE SCALE GENOMIC DNA]</scope>
    <source>
        <strain evidence="1 2">DF109</strain>
    </source>
</reference>
<gene>
    <name evidence="1" type="ORF">J4051_07875</name>
</gene>
<proteinExistence type="predicted"/>
<sequence>MIHYGVSDPEGEVKVIGRFKREWIDAISWNKLFIPGYEYSDSEKNEALNKNNIETIILIKLNNISTATQLTTTSLYSGWTDSFNTFSTTRNVIDNVGLVFEIYTKKDEFDKPVAVIIGNTKNIWGVGGSQVGLTLKVVERVLSAMKKEKAFE</sequence>
<dbReference type="RefSeq" id="WP_208233320.1">
    <property type="nucleotide sequence ID" value="NZ_JAGEVG010000007.1"/>
</dbReference>
<dbReference type="EMBL" id="JAGEVG010000007">
    <property type="protein sequence ID" value="MBO3098180.1"/>
    <property type="molecule type" value="Genomic_DNA"/>
</dbReference>